<evidence type="ECO:0000313" key="1">
    <source>
        <dbReference type="EMBL" id="NKX52895.1"/>
    </source>
</evidence>
<sequence length="85" mass="8562">LGLMFVNIPGQFVGALGNLAGGVDLSIPVSIGLAAVLYPLVLRVFPEPADAFGPQGPRFVPAGPARNVPISSEVGAAEPEPASAR</sequence>
<gene>
    <name evidence="1" type="ORF">HER39_20425</name>
</gene>
<name>A0ABX1JXH8_9MICC</name>
<keyword evidence="2" id="KW-1185">Reference proteome</keyword>
<dbReference type="EMBL" id="JAAZSR010000836">
    <property type="protein sequence ID" value="NKX52895.1"/>
    <property type="molecule type" value="Genomic_DNA"/>
</dbReference>
<comment type="caution">
    <text evidence="1">The sequence shown here is derived from an EMBL/GenBank/DDBJ whole genome shotgun (WGS) entry which is preliminary data.</text>
</comment>
<proteinExistence type="predicted"/>
<dbReference type="Proteomes" id="UP000523795">
    <property type="component" value="Unassembled WGS sequence"/>
</dbReference>
<evidence type="ECO:0000313" key="2">
    <source>
        <dbReference type="Proteomes" id="UP000523795"/>
    </source>
</evidence>
<accession>A0ABX1JXH8</accession>
<reference evidence="1 2" key="1">
    <citation type="submission" date="2020-04" db="EMBL/GenBank/DDBJ databases">
        <authorList>
            <person name="Liu S."/>
        </authorList>
    </citation>
    <scope>NUCLEOTIDE SEQUENCE [LARGE SCALE GENOMIC DNA]</scope>
    <source>
        <strain evidence="1 2">CGMCC 1.15091</strain>
    </source>
</reference>
<protein>
    <submittedName>
        <fullName evidence="1">Cytosine permease</fullName>
    </submittedName>
</protein>
<feature type="non-terminal residue" evidence="1">
    <location>
        <position position="1"/>
    </location>
</feature>
<organism evidence="1 2">
    <name type="scientific">Arthrobacter deserti</name>
    <dbReference type="NCBI Taxonomy" id="1742687"/>
    <lineage>
        <taxon>Bacteria</taxon>
        <taxon>Bacillati</taxon>
        <taxon>Actinomycetota</taxon>
        <taxon>Actinomycetes</taxon>
        <taxon>Micrococcales</taxon>
        <taxon>Micrococcaceae</taxon>
        <taxon>Arthrobacter</taxon>
    </lineage>
</organism>